<gene>
    <name evidence="1" type="ORF">KDK92_14405</name>
</gene>
<reference evidence="1" key="1">
    <citation type="journal article" date="2021" name="mSystems">
        <title>Bacteria and Archaea Synergistically Convert Glycine Betaine to Biogenic Methane in the Formosa Cold Seep of the South China Sea.</title>
        <authorList>
            <person name="Li L."/>
            <person name="Zhang W."/>
            <person name="Zhang S."/>
            <person name="Song L."/>
            <person name="Sun Q."/>
            <person name="Zhang H."/>
            <person name="Xiang H."/>
            <person name="Dong X."/>
        </authorList>
    </citation>
    <scope>NUCLEOTIDE SEQUENCE</scope>
    <source>
        <strain evidence="1">ZWT</strain>
    </source>
</reference>
<organism evidence="1 2">
    <name type="scientific">Oceanirhabdus seepicola</name>
    <dbReference type="NCBI Taxonomy" id="2828781"/>
    <lineage>
        <taxon>Bacteria</taxon>
        <taxon>Bacillati</taxon>
        <taxon>Bacillota</taxon>
        <taxon>Clostridia</taxon>
        <taxon>Eubacteriales</taxon>
        <taxon>Clostridiaceae</taxon>
        <taxon>Oceanirhabdus</taxon>
    </lineage>
</organism>
<reference evidence="1" key="2">
    <citation type="submission" date="2021-04" db="EMBL/GenBank/DDBJ databases">
        <authorList>
            <person name="Dong X."/>
        </authorList>
    </citation>
    <scope>NUCLEOTIDE SEQUENCE</scope>
    <source>
        <strain evidence="1">ZWT</strain>
    </source>
</reference>
<keyword evidence="2" id="KW-1185">Reference proteome</keyword>
<accession>A0A9J6P610</accession>
<dbReference type="AlphaFoldDB" id="A0A9J6P610"/>
<comment type="caution">
    <text evidence="1">The sequence shown here is derived from an EMBL/GenBank/DDBJ whole genome shotgun (WGS) entry which is preliminary data.</text>
</comment>
<evidence type="ECO:0008006" key="3">
    <source>
        <dbReference type="Google" id="ProtNLM"/>
    </source>
</evidence>
<dbReference type="RefSeq" id="WP_250860030.1">
    <property type="nucleotide sequence ID" value="NZ_JAGSOJ010000003.1"/>
</dbReference>
<dbReference type="EMBL" id="JAGSOJ010000003">
    <property type="protein sequence ID" value="MCM1990920.1"/>
    <property type="molecule type" value="Genomic_DNA"/>
</dbReference>
<name>A0A9J6P610_9CLOT</name>
<proteinExistence type="predicted"/>
<evidence type="ECO:0000313" key="2">
    <source>
        <dbReference type="Proteomes" id="UP001056429"/>
    </source>
</evidence>
<dbReference type="Proteomes" id="UP001056429">
    <property type="component" value="Unassembled WGS sequence"/>
</dbReference>
<protein>
    <recommendedName>
        <fullName evidence="3">ParB/Sulfiredoxin domain-containing protein</fullName>
    </recommendedName>
</protein>
<sequence>MEIKEGIVFKRADIDKKKDFKNIDLLRRRLCFLALKDDKVIGTIEFNIFDMVNARIEHINISWDKATNHLELLEGFIQEFLWWNEYIKNIAIEIPLMKKISEEKNDILRAGFLKGNVYTYENPNPAEIFKIKVKDVCPSQLTVDRSKLKQLKEWVKSSEEIICTFVRIDGKAVCIDGHTRLVYAILNDYKYIYGIYTKEYDDIGLYEETLRWCRDEKIYSAEDLVKNIVDTGEHEKIWISRCRNYLKSV</sequence>
<evidence type="ECO:0000313" key="1">
    <source>
        <dbReference type="EMBL" id="MCM1990920.1"/>
    </source>
</evidence>